<protein>
    <submittedName>
        <fullName evidence="1">F-box domain-containing protein</fullName>
    </submittedName>
</protein>
<dbReference type="SUPFAM" id="SSF52047">
    <property type="entry name" value="RNI-like"/>
    <property type="match status" value="1"/>
</dbReference>
<name>A0AAW0B1H3_9AGAR</name>
<accession>A0AAW0B1H3</accession>
<dbReference type="AlphaFoldDB" id="A0AAW0B1H3"/>
<gene>
    <name evidence="1" type="ORF">R3P38DRAFT_3360131</name>
</gene>
<dbReference type="Gene3D" id="3.80.10.10">
    <property type="entry name" value="Ribonuclease Inhibitor"/>
    <property type="match status" value="1"/>
</dbReference>
<comment type="caution">
    <text evidence="1">The sequence shown here is derived from an EMBL/GenBank/DDBJ whole genome shotgun (WGS) entry which is preliminary data.</text>
</comment>
<sequence>MIKWHYQQIRILKAKRNAIAPIRRLPNELMTRIITIFAEDSGLFDLKWTKIIFVCRHWHALALAAQPLWACIDLRSGARFTTRFFAQIERSGVASLSIKISLYREYYSDYILDHSARTRELFVDGKANCVLALMAKLPEKSLPILSSLSLGAPGSHDDVFDDVPRSLPEALWDGRLPSLRELHLECIPLPWRLVSGLTALSLTQCPNSFPPETFSGLLDMLRSCPGLRTLELALLCPYSEREQSYTVVDLPALHRLQLRDPAPRCEALLNHLRIPPQALIHLLPHGLHAGSDIRALLLPLRKHTRSPGAPSPRMFKIDRPNGYCTVSFLKTTKLPEPLSFDQDNSDITLSLNSHPSSEGTLRQMLTKILKAVPCEGITHLDGRKGYDVGTVTWRSIISLLPALDEVYLQLSKGAANFVDALKESFVDAKSRPRRIRLLHVQLFRLEGGDTVLAELLEALVHYLDELQRRRGTGDEGFDSEGLETLEFEDRQYVLTGSHEETLKRVFALKTGDIIWNAELYDPVERQKNIDRMRAEAKAILAKYDNDMEI</sequence>
<organism evidence="1 2">
    <name type="scientific">Favolaschia claudopus</name>
    <dbReference type="NCBI Taxonomy" id="2862362"/>
    <lineage>
        <taxon>Eukaryota</taxon>
        <taxon>Fungi</taxon>
        <taxon>Dikarya</taxon>
        <taxon>Basidiomycota</taxon>
        <taxon>Agaricomycotina</taxon>
        <taxon>Agaricomycetes</taxon>
        <taxon>Agaricomycetidae</taxon>
        <taxon>Agaricales</taxon>
        <taxon>Marasmiineae</taxon>
        <taxon>Mycenaceae</taxon>
        <taxon>Favolaschia</taxon>
    </lineage>
</organism>
<proteinExistence type="predicted"/>
<dbReference type="InterPro" id="IPR032675">
    <property type="entry name" value="LRR_dom_sf"/>
</dbReference>
<reference evidence="1 2" key="1">
    <citation type="journal article" date="2024" name="J Genomics">
        <title>Draft genome sequencing and assembly of Favolaschia claudopus CIRM-BRFM 2984 isolated from oak limbs.</title>
        <authorList>
            <person name="Navarro D."/>
            <person name="Drula E."/>
            <person name="Chaduli D."/>
            <person name="Cazenave R."/>
            <person name="Ahrendt S."/>
            <person name="Wang J."/>
            <person name="Lipzen A."/>
            <person name="Daum C."/>
            <person name="Barry K."/>
            <person name="Grigoriev I.V."/>
            <person name="Favel A."/>
            <person name="Rosso M.N."/>
            <person name="Martin F."/>
        </authorList>
    </citation>
    <scope>NUCLEOTIDE SEQUENCE [LARGE SCALE GENOMIC DNA]</scope>
    <source>
        <strain evidence="1 2">CIRM-BRFM 2984</strain>
    </source>
</reference>
<keyword evidence="2" id="KW-1185">Reference proteome</keyword>
<dbReference type="Proteomes" id="UP001362999">
    <property type="component" value="Unassembled WGS sequence"/>
</dbReference>
<dbReference type="EMBL" id="JAWWNJ010000046">
    <property type="protein sequence ID" value="KAK7018359.1"/>
    <property type="molecule type" value="Genomic_DNA"/>
</dbReference>
<evidence type="ECO:0000313" key="1">
    <source>
        <dbReference type="EMBL" id="KAK7018359.1"/>
    </source>
</evidence>
<evidence type="ECO:0000313" key="2">
    <source>
        <dbReference type="Proteomes" id="UP001362999"/>
    </source>
</evidence>